<dbReference type="AlphaFoldDB" id="A0A1W1BDJ9"/>
<reference evidence="1" key="1">
    <citation type="submission" date="2016-10" db="EMBL/GenBank/DDBJ databases">
        <authorList>
            <person name="de Groot N.N."/>
        </authorList>
    </citation>
    <scope>NUCLEOTIDE SEQUENCE</scope>
</reference>
<accession>A0A1W1BDJ9</accession>
<protein>
    <submittedName>
        <fullName evidence="1">Uncharacterized protein</fullName>
    </submittedName>
</protein>
<sequence length="41" mass="5258">MPKELMKFGLLFMSWLKMGSWRFWRGESFFYFYRELFTLHL</sequence>
<proteinExistence type="predicted"/>
<name>A0A1W1BDJ9_9ZZZZ</name>
<dbReference type="EMBL" id="FPHE01000021">
    <property type="protein sequence ID" value="SFV51563.1"/>
    <property type="molecule type" value="Genomic_DNA"/>
</dbReference>
<gene>
    <name evidence="1" type="ORF">MNB_SV-12-788</name>
</gene>
<organism evidence="1">
    <name type="scientific">hydrothermal vent metagenome</name>
    <dbReference type="NCBI Taxonomy" id="652676"/>
    <lineage>
        <taxon>unclassified sequences</taxon>
        <taxon>metagenomes</taxon>
        <taxon>ecological metagenomes</taxon>
    </lineage>
</organism>
<evidence type="ECO:0000313" key="1">
    <source>
        <dbReference type="EMBL" id="SFV51563.1"/>
    </source>
</evidence>